<evidence type="ECO:0000313" key="3">
    <source>
        <dbReference type="Proteomes" id="UP000293433"/>
    </source>
</evidence>
<accession>A0A4Q7LT59</accession>
<organism evidence="2 3">
    <name type="scientific">Sphaerotilus mobilis</name>
    <dbReference type="NCBI Taxonomy" id="47994"/>
    <lineage>
        <taxon>Bacteria</taxon>
        <taxon>Pseudomonadati</taxon>
        <taxon>Pseudomonadota</taxon>
        <taxon>Betaproteobacteria</taxon>
        <taxon>Burkholderiales</taxon>
        <taxon>Sphaerotilaceae</taxon>
        <taxon>Sphaerotilus</taxon>
    </lineage>
</organism>
<evidence type="ECO:0000313" key="2">
    <source>
        <dbReference type="EMBL" id="RZS58135.1"/>
    </source>
</evidence>
<dbReference type="Proteomes" id="UP000293433">
    <property type="component" value="Unassembled WGS sequence"/>
</dbReference>
<evidence type="ECO:0000256" key="1">
    <source>
        <dbReference type="SAM" id="MobiDB-lite"/>
    </source>
</evidence>
<protein>
    <submittedName>
        <fullName evidence="2">Uncharacterized protein</fullName>
    </submittedName>
</protein>
<proteinExistence type="predicted"/>
<sequence>MPTLSDRSSVDRSSADRSAAAQGPAQAALLRSMPVWMGVSLATALIALASVPAPAEAQEAAARQAAAETTLWRCSLTEQATRLLCVAERAPEPSADTGTATVRNASGIPARYPLDPARPYTIDLLGPATDMPLVEQLAQLTLCVKTPNCRAVLG</sequence>
<keyword evidence="3" id="KW-1185">Reference proteome</keyword>
<dbReference type="AlphaFoldDB" id="A0A4Q7LT59"/>
<name>A0A4Q7LT59_9BURK</name>
<comment type="caution">
    <text evidence="2">The sequence shown here is derived from an EMBL/GenBank/DDBJ whole genome shotgun (WGS) entry which is preliminary data.</text>
</comment>
<dbReference type="OrthoDB" id="9938521at2"/>
<dbReference type="RefSeq" id="WP_130480314.1">
    <property type="nucleotide sequence ID" value="NZ_SGWV01000007.1"/>
</dbReference>
<gene>
    <name evidence="2" type="ORF">EV685_0414</name>
</gene>
<dbReference type="EMBL" id="SGWV01000007">
    <property type="protein sequence ID" value="RZS58135.1"/>
    <property type="molecule type" value="Genomic_DNA"/>
</dbReference>
<reference evidence="2 3" key="1">
    <citation type="submission" date="2019-02" db="EMBL/GenBank/DDBJ databases">
        <title>Genomic Encyclopedia of Type Strains, Phase IV (KMG-IV): sequencing the most valuable type-strain genomes for metagenomic binning, comparative biology and taxonomic classification.</title>
        <authorList>
            <person name="Goeker M."/>
        </authorList>
    </citation>
    <scope>NUCLEOTIDE SEQUENCE [LARGE SCALE GENOMIC DNA]</scope>
    <source>
        <strain evidence="2 3">DSM 10617</strain>
    </source>
</reference>
<feature type="region of interest" description="Disordered" evidence="1">
    <location>
        <begin position="1"/>
        <end position="24"/>
    </location>
</feature>